<organismHost>
    <name type="scientific">Musa</name>
    <dbReference type="NCBI Taxonomy" id="4640"/>
</organismHost>
<sequence length="30" mass="3371">MRRKIAAGDRRTISAKRDGDPCSEAYIGYL</sequence>
<accession>E2FZ89</accession>
<dbReference type="EMBL" id="HM212635">
    <property type="protein sequence ID" value="ADN19569.1"/>
    <property type="molecule type" value="Genomic_DNA"/>
</dbReference>
<name>E2FZ89_BBTV</name>
<protein>
    <submittedName>
        <fullName evidence="1">Uncharacterized protein</fullName>
    </submittedName>
</protein>
<organism evidence="1">
    <name type="scientific">Banana bunchy top virus</name>
    <name type="common">BBTV</name>
    <dbReference type="NCBI Taxonomy" id="12585"/>
    <lineage>
        <taxon>Viruses</taxon>
        <taxon>Monodnaviria</taxon>
        <taxon>Shotokuvirae</taxon>
        <taxon>Cressdnaviricota</taxon>
        <taxon>Arfiviricetes</taxon>
        <taxon>Mulpavirales</taxon>
        <taxon>Nanoviridae</taxon>
        <taxon>Babuvirus</taxon>
        <taxon>Babuvirus musae</taxon>
    </lineage>
</organism>
<proteinExistence type="predicted"/>
<reference evidence="1" key="1">
    <citation type="submission" date="2010-05" db="EMBL/GenBank/DDBJ databases">
        <authorList>
            <person name="Yu N.-T."/>
            <person name="Liu Z.-X."/>
            <person name="Feng T.-C."/>
        </authorList>
    </citation>
    <scope>NUCLEOTIDE SEQUENCE</scope>
    <source>
        <strain evidence="1">HaiKou-3</strain>
    </source>
</reference>
<evidence type="ECO:0000313" key="1">
    <source>
        <dbReference type="EMBL" id="ADN19569.1"/>
    </source>
</evidence>